<proteinExistence type="predicted"/>
<dbReference type="EMBL" id="MOHC01000037">
    <property type="protein sequence ID" value="OJN35614.1"/>
    <property type="molecule type" value="Genomic_DNA"/>
</dbReference>
<reference evidence="2 5" key="1">
    <citation type="submission" date="2015-07" db="EMBL/GenBank/DDBJ databases">
        <title>Genome sequences of 64 non-O157:H7 Shiga toxin-producing Escherichia coli strains.</title>
        <authorList>
            <person name="Gonzalez-Escalona N."/>
            <person name="Toro M."/>
            <person name="Timme R."/>
            <person name="Payne J."/>
        </authorList>
    </citation>
    <scope>NUCLEOTIDE SEQUENCE [LARGE SCALE GENOMIC DNA]</scope>
    <source>
        <strain evidence="2 5">CFSAN026843</strain>
    </source>
</reference>
<dbReference type="Proteomes" id="UP000184077">
    <property type="component" value="Unassembled WGS sequence"/>
</dbReference>
<evidence type="ECO:0000313" key="3">
    <source>
        <dbReference type="EMBL" id="OJN35614.1"/>
    </source>
</evidence>
<dbReference type="Proteomes" id="UP000303027">
    <property type="component" value="Unassembled WGS sequence"/>
</dbReference>
<gene>
    <name evidence="1" type="primary">eprJ</name>
    <name evidence="3" type="ORF">BK300_20270</name>
    <name evidence="1" type="ORF">BvCmsKKP061_04471</name>
    <name evidence="4" type="ORF">SAMEA3752557_03126</name>
    <name evidence="2" type="ORF">WR15_12220</name>
</gene>
<dbReference type="EMBL" id="UCZA01000018">
    <property type="protein sequence ID" value="SQP82851.1"/>
    <property type="molecule type" value="Genomic_DNA"/>
</dbReference>
<evidence type="ECO:0000313" key="1">
    <source>
        <dbReference type="EMBL" id="GDH59314.1"/>
    </source>
</evidence>
<reference evidence="1 8" key="3">
    <citation type="submission" date="2018-04" db="EMBL/GenBank/DDBJ databases">
        <title>Large scale genomics of bovine and human commensal E. coli to reveal the emerging process of EHEC.</title>
        <authorList>
            <person name="Arimizu Y."/>
            <person name="Ogura Y."/>
        </authorList>
    </citation>
    <scope>NUCLEOTIDE SEQUENCE [LARGE SCALE GENOMIC DNA]</scope>
    <source>
        <strain evidence="1 8">KK-P061</strain>
    </source>
</reference>
<evidence type="ECO:0000313" key="4">
    <source>
        <dbReference type="EMBL" id="SQP82851.1"/>
    </source>
</evidence>
<evidence type="ECO:0000313" key="8">
    <source>
        <dbReference type="Proteomes" id="UP000303027"/>
    </source>
</evidence>
<dbReference type="PATRIC" id="fig|562.10474.peg.305"/>
<evidence type="ECO:0000313" key="6">
    <source>
        <dbReference type="Proteomes" id="UP000184077"/>
    </source>
</evidence>
<evidence type="ECO:0000313" key="5">
    <source>
        <dbReference type="Proteomes" id="UP000037564"/>
    </source>
</evidence>
<name>J7QVE0_ECOLX</name>
<dbReference type="InterPro" id="IPR047754">
    <property type="entry name" value="T3SS_SctI-like"/>
</dbReference>
<dbReference type="AlphaFoldDB" id="J7QVE0"/>
<evidence type="ECO:0000313" key="7">
    <source>
        <dbReference type="Proteomes" id="UP000250671"/>
    </source>
</evidence>
<dbReference type="EMBL" id="BFXY01000144">
    <property type="protein sequence ID" value="GDH59314.1"/>
    <property type="molecule type" value="Genomic_DNA"/>
</dbReference>
<dbReference type="Proteomes" id="UP000250671">
    <property type="component" value="Unassembled WGS sequence"/>
</dbReference>
<accession>J7QVE0</accession>
<reference evidence="4 7" key="4">
    <citation type="submission" date="2018-06" db="EMBL/GenBank/DDBJ databases">
        <authorList>
            <consortium name="Pathogen Informatics"/>
            <person name="Doyle S."/>
        </authorList>
    </citation>
    <scope>NUCLEOTIDE SEQUENCE [LARGE SCALE GENOMIC DNA]</scope>
    <source>
        <strain evidence="4 7">VREC0535</strain>
    </source>
</reference>
<dbReference type="NCBIfam" id="NF038054">
    <property type="entry name" value="T3SS_SctI"/>
    <property type="match status" value="1"/>
</dbReference>
<dbReference type="EMBL" id="LGZN01000027">
    <property type="protein sequence ID" value="KNF69286.1"/>
    <property type="molecule type" value="Genomic_DNA"/>
</dbReference>
<protein>
    <submittedName>
        <fullName evidence="1 2">Type III secretion protein</fullName>
    </submittedName>
</protein>
<organism evidence="2 5">
    <name type="scientific">Escherichia coli</name>
    <dbReference type="NCBI Taxonomy" id="562"/>
    <lineage>
        <taxon>Bacteria</taxon>
        <taxon>Pseudomonadati</taxon>
        <taxon>Pseudomonadota</taxon>
        <taxon>Gammaproteobacteria</taxon>
        <taxon>Enterobacterales</taxon>
        <taxon>Enterobacteriaceae</taxon>
        <taxon>Escherichia</taxon>
    </lineage>
</organism>
<evidence type="ECO:0000313" key="2">
    <source>
        <dbReference type="EMBL" id="KNF69286.1"/>
    </source>
</evidence>
<reference evidence="3 6" key="2">
    <citation type="submission" date="2016-10" db="EMBL/GenBank/DDBJ databases">
        <title>Comprehensive resistome analysis reveals the prevalence of NDM and MCR-1 in Chinese poultry production.</title>
        <authorList>
            <person name="Wang Y."/>
            <person name="Zhang R."/>
            <person name="Li J."/>
            <person name="Wu Z."/>
            <person name="Wenjuan Y."/>
            <person name="Schwarz S."/>
            <person name="Tyrrell J."/>
            <person name="Zheng Y."/>
            <person name="Wang S."/>
            <person name="Shen Z."/>
            <person name="Liu Z."/>
            <person name="Lei L."/>
            <person name="Li M."/>
            <person name="Zhang Q."/>
            <person name="Wu C."/>
            <person name="Zhang Q."/>
            <person name="Wu Y."/>
            <person name="Walsh T."/>
            <person name="Shen J."/>
        </authorList>
    </citation>
    <scope>NUCLEOTIDE SEQUENCE [LARGE SCALE GENOMIC DNA]</scope>
    <source>
        <strain evidence="3 6">574</strain>
    </source>
</reference>
<dbReference type="Proteomes" id="UP000037564">
    <property type="component" value="Unassembled WGS sequence"/>
</dbReference>
<sequence>MISAFANYAVQTENWQQNALQALRSDKEGLTPEKLLVLQDHVLNYNVEVSLVEH</sequence>